<dbReference type="PANTHER" id="PTHR43133:SF8">
    <property type="entry name" value="RNA POLYMERASE SIGMA FACTOR HI_1459-RELATED"/>
    <property type="match status" value="1"/>
</dbReference>
<evidence type="ECO:0000256" key="3">
    <source>
        <dbReference type="ARBA" id="ARBA00023082"/>
    </source>
</evidence>
<dbReference type="Pfam" id="PF08281">
    <property type="entry name" value="Sigma70_r4_2"/>
    <property type="match status" value="1"/>
</dbReference>
<evidence type="ECO:0000256" key="4">
    <source>
        <dbReference type="ARBA" id="ARBA00023125"/>
    </source>
</evidence>
<keyword evidence="5" id="KW-0804">Transcription</keyword>
<dbReference type="Gene3D" id="1.10.10.10">
    <property type="entry name" value="Winged helix-like DNA-binding domain superfamily/Winged helix DNA-binding domain"/>
    <property type="match status" value="1"/>
</dbReference>
<dbReference type="GO" id="GO:0003677">
    <property type="term" value="F:DNA binding"/>
    <property type="evidence" value="ECO:0007669"/>
    <property type="project" value="UniProtKB-KW"/>
</dbReference>
<comment type="similarity">
    <text evidence="1">Belongs to the sigma-70 factor family. ECF subfamily.</text>
</comment>
<sequence>MVSVPVDDFYDFAHTHMPTIANFARRRLYPLNPEELDDIVADVLIVAWRKRDVIPVGAEAPWLIGVTRKVLANARRKKYRRSAYIQSQRAEGTHRSAEDRVLKDAAVEATLATLSFGDREILMLHYWDDLTIEQIATTTGATVNAASVRLSRARKRFREAFAKFEES</sequence>
<evidence type="ECO:0000259" key="6">
    <source>
        <dbReference type="Pfam" id="PF04542"/>
    </source>
</evidence>
<dbReference type="SUPFAM" id="SSF88659">
    <property type="entry name" value="Sigma3 and sigma4 domains of RNA polymerase sigma factors"/>
    <property type="match status" value="1"/>
</dbReference>
<feature type="domain" description="RNA polymerase sigma factor 70 region 4 type 2" evidence="7">
    <location>
        <begin position="106"/>
        <end position="156"/>
    </location>
</feature>
<dbReference type="InterPro" id="IPR013325">
    <property type="entry name" value="RNA_pol_sigma_r2"/>
</dbReference>
<proteinExistence type="inferred from homology"/>
<dbReference type="InterPro" id="IPR013249">
    <property type="entry name" value="RNA_pol_sigma70_r4_t2"/>
</dbReference>
<accession>A0A6J6VSE7</accession>
<dbReference type="InterPro" id="IPR036388">
    <property type="entry name" value="WH-like_DNA-bd_sf"/>
</dbReference>
<dbReference type="Pfam" id="PF04542">
    <property type="entry name" value="Sigma70_r2"/>
    <property type="match status" value="1"/>
</dbReference>
<dbReference type="EMBL" id="CAFAAB010000004">
    <property type="protein sequence ID" value="CAB4773935.1"/>
    <property type="molecule type" value="Genomic_DNA"/>
</dbReference>
<dbReference type="CDD" id="cd06171">
    <property type="entry name" value="Sigma70_r4"/>
    <property type="match status" value="1"/>
</dbReference>
<dbReference type="SUPFAM" id="SSF88946">
    <property type="entry name" value="Sigma2 domain of RNA polymerase sigma factors"/>
    <property type="match status" value="1"/>
</dbReference>
<evidence type="ECO:0000259" key="7">
    <source>
        <dbReference type="Pfam" id="PF08281"/>
    </source>
</evidence>
<name>A0A6J6VSE7_9ZZZZ</name>
<reference evidence="8" key="1">
    <citation type="submission" date="2020-05" db="EMBL/GenBank/DDBJ databases">
        <authorList>
            <person name="Chiriac C."/>
            <person name="Salcher M."/>
            <person name="Ghai R."/>
            <person name="Kavagutti S V."/>
        </authorList>
    </citation>
    <scope>NUCLEOTIDE SEQUENCE</scope>
</reference>
<dbReference type="NCBIfam" id="TIGR02937">
    <property type="entry name" value="sigma70-ECF"/>
    <property type="match status" value="1"/>
</dbReference>
<dbReference type="InterPro" id="IPR039425">
    <property type="entry name" value="RNA_pol_sigma-70-like"/>
</dbReference>
<gene>
    <name evidence="8" type="ORF">UFOPK2958_00074</name>
</gene>
<keyword evidence="4" id="KW-0238">DNA-binding</keyword>
<keyword evidence="3" id="KW-0731">Sigma factor</keyword>
<dbReference type="InterPro" id="IPR014284">
    <property type="entry name" value="RNA_pol_sigma-70_dom"/>
</dbReference>
<dbReference type="Gene3D" id="1.10.1740.10">
    <property type="match status" value="1"/>
</dbReference>
<dbReference type="PANTHER" id="PTHR43133">
    <property type="entry name" value="RNA POLYMERASE ECF-TYPE SIGMA FACTO"/>
    <property type="match status" value="1"/>
</dbReference>
<protein>
    <submittedName>
        <fullName evidence="8">Unannotated protein</fullName>
    </submittedName>
</protein>
<dbReference type="InterPro" id="IPR013324">
    <property type="entry name" value="RNA_pol_sigma_r3/r4-like"/>
</dbReference>
<evidence type="ECO:0000256" key="2">
    <source>
        <dbReference type="ARBA" id="ARBA00023015"/>
    </source>
</evidence>
<organism evidence="8">
    <name type="scientific">freshwater metagenome</name>
    <dbReference type="NCBI Taxonomy" id="449393"/>
    <lineage>
        <taxon>unclassified sequences</taxon>
        <taxon>metagenomes</taxon>
        <taxon>ecological metagenomes</taxon>
    </lineage>
</organism>
<dbReference type="InterPro" id="IPR007627">
    <property type="entry name" value="RNA_pol_sigma70_r2"/>
</dbReference>
<dbReference type="GO" id="GO:0006352">
    <property type="term" value="P:DNA-templated transcription initiation"/>
    <property type="evidence" value="ECO:0007669"/>
    <property type="project" value="InterPro"/>
</dbReference>
<feature type="domain" description="RNA polymerase sigma-70 region 2" evidence="6">
    <location>
        <begin position="14"/>
        <end position="80"/>
    </location>
</feature>
<keyword evidence="2" id="KW-0805">Transcription regulation</keyword>
<dbReference type="AlphaFoldDB" id="A0A6J6VSE7"/>
<evidence type="ECO:0000256" key="1">
    <source>
        <dbReference type="ARBA" id="ARBA00010641"/>
    </source>
</evidence>
<dbReference type="GO" id="GO:0016987">
    <property type="term" value="F:sigma factor activity"/>
    <property type="evidence" value="ECO:0007669"/>
    <property type="project" value="UniProtKB-KW"/>
</dbReference>
<evidence type="ECO:0000313" key="8">
    <source>
        <dbReference type="EMBL" id="CAB4773935.1"/>
    </source>
</evidence>
<evidence type="ECO:0000256" key="5">
    <source>
        <dbReference type="ARBA" id="ARBA00023163"/>
    </source>
</evidence>